<protein>
    <submittedName>
        <fullName evidence="2">Uncharacterized protein</fullName>
    </submittedName>
</protein>
<accession>A0A9N8DAA5</accession>
<gene>
    <name evidence="2" type="ORF">SEMRO_10_G008000.1</name>
</gene>
<dbReference type="AlphaFoldDB" id="A0A9N8DAA5"/>
<comment type="caution">
    <text evidence="2">The sequence shown here is derived from an EMBL/GenBank/DDBJ whole genome shotgun (WGS) entry which is preliminary data.</text>
</comment>
<feature type="region of interest" description="Disordered" evidence="1">
    <location>
        <begin position="113"/>
        <end position="134"/>
    </location>
</feature>
<evidence type="ECO:0000256" key="1">
    <source>
        <dbReference type="SAM" id="MobiDB-lite"/>
    </source>
</evidence>
<name>A0A9N8DAA5_9STRA</name>
<keyword evidence="3" id="KW-1185">Reference proteome</keyword>
<sequence>MADNNKIFVSTSGWVSQAMAAKLQKVCEEIGASVKCNSQIMMIVFPADDVQGVAASLETLAVGDEAGDEAGDSDSSGSTTTLGDYNRFDDTLDSLDSVESLKSTVPELSFKVKTKPPADDFSDDDFVESQDVYF</sequence>
<proteinExistence type="predicted"/>
<reference evidence="2" key="1">
    <citation type="submission" date="2020-06" db="EMBL/GenBank/DDBJ databases">
        <authorList>
            <consortium name="Plant Systems Biology data submission"/>
        </authorList>
    </citation>
    <scope>NUCLEOTIDE SEQUENCE</scope>
    <source>
        <strain evidence="2">D6</strain>
    </source>
</reference>
<dbReference type="Proteomes" id="UP001153069">
    <property type="component" value="Unassembled WGS sequence"/>
</dbReference>
<evidence type="ECO:0000313" key="2">
    <source>
        <dbReference type="EMBL" id="CAB9496835.1"/>
    </source>
</evidence>
<dbReference type="EMBL" id="CAICTM010000010">
    <property type="protein sequence ID" value="CAB9496835.1"/>
    <property type="molecule type" value="Genomic_DNA"/>
</dbReference>
<feature type="region of interest" description="Disordered" evidence="1">
    <location>
        <begin position="64"/>
        <end position="86"/>
    </location>
</feature>
<evidence type="ECO:0000313" key="3">
    <source>
        <dbReference type="Proteomes" id="UP001153069"/>
    </source>
</evidence>
<organism evidence="2 3">
    <name type="scientific">Seminavis robusta</name>
    <dbReference type="NCBI Taxonomy" id="568900"/>
    <lineage>
        <taxon>Eukaryota</taxon>
        <taxon>Sar</taxon>
        <taxon>Stramenopiles</taxon>
        <taxon>Ochrophyta</taxon>
        <taxon>Bacillariophyta</taxon>
        <taxon>Bacillariophyceae</taxon>
        <taxon>Bacillariophycidae</taxon>
        <taxon>Naviculales</taxon>
        <taxon>Naviculaceae</taxon>
        <taxon>Seminavis</taxon>
    </lineage>
</organism>